<protein>
    <submittedName>
        <fullName evidence="1">Uncharacterized protein</fullName>
    </submittedName>
</protein>
<comment type="caution">
    <text evidence="1">The sequence shown here is derived from an EMBL/GenBank/DDBJ whole genome shotgun (WGS) entry which is preliminary data.</text>
</comment>
<dbReference type="EMBL" id="PUHR01000494">
    <property type="protein sequence ID" value="KAG0653214.1"/>
    <property type="molecule type" value="Genomic_DNA"/>
</dbReference>
<evidence type="ECO:0000313" key="2">
    <source>
        <dbReference type="Proteomes" id="UP000750334"/>
    </source>
</evidence>
<keyword evidence="2" id="KW-1185">Reference proteome</keyword>
<name>A0A9P7B1G9_MAUEX</name>
<feature type="non-terminal residue" evidence="1">
    <location>
        <position position="1"/>
    </location>
</feature>
<organism evidence="1 2">
    <name type="scientific">Maudiozyma exigua</name>
    <name type="common">Yeast</name>
    <name type="synonym">Kazachstania exigua</name>
    <dbReference type="NCBI Taxonomy" id="34358"/>
    <lineage>
        <taxon>Eukaryota</taxon>
        <taxon>Fungi</taxon>
        <taxon>Dikarya</taxon>
        <taxon>Ascomycota</taxon>
        <taxon>Saccharomycotina</taxon>
        <taxon>Saccharomycetes</taxon>
        <taxon>Saccharomycetales</taxon>
        <taxon>Saccharomycetaceae</taxon>
        <taxon>Maudiozyma</taxon>
    </lineage>
</organism>
<feature type="non-terminal residue" evidence="1">
    <location>
        <position position="87"/>
    </location>
</feature>
<sequence>QYQLNKQIKSIKIMCSSNSNNQTTQSGCCGKQATQPGSNNGNCGCGQATRCCITVEKRDNGKCCVTINAPMEVSAALSPAAPVTTLP</sequence>
<reference evidence="1 2" key="1">
    <citation type="submission" date="2020-11" db="EMBL/GenBank/DDBJ databases">
        <title>Kefir isolates.</title>
        <authorList>
            <person name="Marcisauskas S."/>
            <person name="Kim Y."/>
            <person name="Blasche S."/>
        </authorList>
    </citation>
    <scope>NUCLEOTIDE SEQUENCE [LARGE SCALE GENOMIC DNA]</scope>
    <source>
        <strain evidence="1 2">OG2</strain>
    </source>
</reference>
<proteinExistence type="predicted"/>
<accession>A0A9P7B1G9</accession>
<gene>
    <name evidence="1" type="ORF">C6P45_004076</name>
</gene>
<dbReference type="AlphaFoldDB" id="A0A9P7B1G9"/>
<dbReference type="Proteomes" id="UP000750334">
    <property type="component" value="Unassembled WGS sequence"/>
</dbReference>
<evidence type="ECO:0000313" key="1">
    <source>
        <dbReference type="EMBL" id="KAG0653214.1"/>
    </source>
</evidence>